<keyword evidence="2" id="KW-1185">Reference proteome</keyword>
<dbReference type="InterPro" id="IPR049352">
    <property type="entry name" value="Rost"/>
</dbReference>
<evidence type="ECO:0000256" key="1">
    <source>
        <dbReference type="SAM" id="Phobius"/>
    </source>
</evidence>
<feature type="transmembrane region" description="Helical" evidence="1">
    <location>
        <begin position="123"/>
        <end position="145"/>
    </location>
</feature>
<evidence type="ECO:0000313" key="2">
    <source>
        <dbReference type="Proteomes" id="UP000694844"/>
    </source>
</evidence>
<keyword evidence="1" id="KW-0472">Membrane</keyword>
<proteinExistence type="predicted"/>
<dbReference type="GO" id="GO:0016020">
    <property type="term" value="C:membrane"/>
    <property type="evidence" value="ECO:0007669"/>
    <property type="project" value="TreeGrafter"/>
</dbReference>
<dbReference type="AlphaFoldDB" id="A0A8B8B299"/>
<name>A0A8B8B299_CRAVI</name>
<feature type="transmembrane region" description="Helical" evidence="1">
    <location>
        <begin position="184"/>
        <end position="201"/>
    </location>
</feature>
<organism evidence="2 3">
    <name type="scientific">Crassostrea virginica</name>
    <name type="common">Eastern oyster</name>
    <dbReference type="NCBI Taxonomy" id="6565"/>
    <lineage>
        <taxon>Eukaryota</taxon>
        <taxon>Metazoa</taxon>
        <taxon>Spiralia</taxon>
        <taxon>Lophotrochozoa</taxon>
        <taxon>Mollusca</taxon>
        <taxon>Bivalvia</taxon>
        <taxon>Autobranchia</taxon>
        <taxon>Pteriomorphia</taxon>
        <taxon>Ostreida</taxon>
        <taxon>Ostreoidea</taxon>
        <taxon>Ostreidae</taxon>
        <taxon>Crassostrea</taxon>
    </lineage>
</organism>
<dbReference type="KEGG" id="cvn:111106678"/>
<dbReference type="GeneID" id="111106678"/>
<keyword evidence="1" id="KW-1133">Transmembrane helix</keyword>
<feature type="transmembrane region" description="Helical" evidence="1">
    <location>
        <begin position="213"/>
        <end position="229"/>
    </location>
</feature>
<dbReference type="OrthoDB" id="419711at2759"/>
<feature type="transmembrane region" description="Helical" evidence="1">
    <location>
        <begin position="276"/>
        <end position="298"/>
    </location>
</feature>
<dbReference type="PANTHER" id="PTHR12242:SF1">
    <property type="entry name" value="MYND-TYPE DOMAIN-CONTAINING PROTEIN"/>
    <property type="match status" value="1"/>
</dbReference>
<accession>A0A8B8B299</accession>
<protein>
    <submittedName>
        <fullName evidence="3">Protein rolling stone-like isoform X1</fullName>
    </submittedName>
</protein>
<sequence length="323" mass="38075">MSTQMEPISVEIDVYMYVIVSEAEMFEVNARDSRRQSKHRKNIMAKRENRCLQSCQQQWRLSSFGFQHDQPLDFVTFQWGNLRLYILWSLSWAVFHVLVLALQPYFFREVLPNWKWFIYLTNWSYIVLAVYGIVEATAAIFVNVCREEIINREEIKTEEMNVLYNGIITDSTVLPWYLRIQWSFYYLSTTSAITVTLLFILNIEEETDTNSILKHYINSLFVVLNLLLTKKPYRILHFYIPVIFSVIYILFSLVYQKGFNQNAIYSALDWNNVPNVFLYVFGLPLVFVPLLTLLLYTITVIRDAIGNLCEKNIGQTDRPVAID</sequence>
<dbReference type="Pfam" id="PF21534">
    <property type="entry name" value="Rost"/>
    <property type="match status" value="1"/>
</dbReference>
<keyword evidence="1" id="KW-0812">Transmembrane</keyword>
<dbReference type="PANTHER" id="PTHR12242">
    <property type="entry name" value="OS02G0130600 PROTEIN-RELATED"/>
    <property type="match status" value="1"/>
</dbReference>
<dbReference type="Proteomes" id="UP000694844">
    <property type="component" value="Chromosome 8"/>
</dbReference>
<gene>
    <name evidence="3" type="primary">LOC111106678</name>
</gene>
<reference evidence="3" key="1">
    <citation type="submission" date="2025-08" db="UniProtKB">
        <authorList>
            <consortium name="RefSeq"/>
        </authorList>
    </citation>
    <scope>IDENTIFICATION</scope>
    <source>
        <tissue evidence="3">Whole sample</tissue>
    </source>
</reference>
<dbReference type="RefSeq" id="XP_022297163.1">
    <property type="nucleotide sequence ID" value="XM_022441455.1"/>
</dbReference>
<feature type="transmembrane region" description="Helical" evidence="1">
    <location>
        <begin position="84"/>
        <end position="103"/>
    </location>
</feature>
<evidence type="ECO:0000313" key="3">
    <source>
        <dbReference type="RefSeq" id="XP_022297163.1"/>
    </source>
</evidence>
<feature type="transmembrane region" description="Helical" evidence="1">
    <location>
        <begin position="236"/>
        <end position="256"/>
    </location>
</feature>